<evidence type="ECO:0000313" key="1">
    <source>
        <dbReference type="EMBL" id="KAI4322546.1"/>
    </source>
</evidence>
<reference evidence="1 2" key="1">
    <citation type="journal article" date="2022" name="DNA Res.">
        <title>Chromosomal-level genome assembly of the orchid tree Bauhinia variegata (Leguminosae; Cercidoideae) supports the allotetraploid origin hypothesis of Bauhinia.</title>
        <authorList>
            <person name="Zhong Y."/>
            <person name="Chen Y."/>
            <person name="Zheng D."/>
            <person name="Pang J."/>
            <person name="Liu Y."/>
            <person name="Luo S."/>
            <person name="Meng S."/>
            <person name="Qian L."/>
            <person name="Wei D."/>
            <person name="Dai S."/>
            <person name="Zhou R."/>
        </authorList>
    </citation>
    <scope>NUCLEOTIDE SEQUENCE [LARGE SCALE GENOMIC DNA]</scope>
    <source>
        <strain evidence="1">BV-YZ2020</strain>
    </source>
</reference>
<organism evidence="1 2">
    <name type="scientific">Bauhinia variegata</name>
    <name type="common">Purple orchid tree</name>
    <name type="synonym">Phanera variegata</name>
    <dbReference type="NCBI Taxonomy" id="167791"/>
    <lineage>
        <taxon>Eukaryota</taxon>
        <taxon>Viridiplantae</taxon>
        <taxon>Streptophyta</taxon>
        <taxon>Embryophyta</taxon>
        <taxon>Tracheophyta</taxon>
        <taxon>Spermatophyta</taxon>
        <taxon>Magnoliopsida</taxon>
        <taxon>eudicotyledons</taxon>
        <taxon>Gunneridae</taxon>
        <taxon>Pentapetalae</taxon>
        <taxon>rosids</taxon>
        <taxon>fabids</taxon>
        <taxon>Fabales</taxon>
        <taxon>Fabaceae</taxon>
        <taxon>Cercidoideae</taxon>
        <taxon>Cercideae</taxon>
        <taxon>Bauhiniinae</taxon>
        <taxon>Bauhinia</taxon>
    </lineage>
</organism>
<name>A0ACB9MHD7_BAUVA</name>
<evidence type="ECO:0000313" key="2">
    <source>
        <dbReference type="Proteomes" id="UP000828941"/>
    </source>
</evidence>
<dbReference type="EMBL" id="CM039434">
    <property type="protein sequence ID" value="KAI4322546.1"/>
    <property type="molecule type" value="Genomic_DNA"/>
</dbReference>
<keyword evidence="2" id="KW-1185">Reference proteome</keyword>
<dbReference type="Proteomes" id="UP000828941">
    <property type="component" value="Chromosome 9"/>
</dbReference>
<comment type="caution">
    <text evidence="1">The sequence shown here is derived from an EMBL/GenBank/DDBJ whole genome shotgun (WGS) entry which is preliminary data.</text>
</comment>
<proteinExistence type="predicted"/>
<protein>
    <submittedName>
        <fullName evidence="1">Uncharacterized protein</fullName>
    </submittedName>
</protein>
<sequence length="167" mass="18924">MGFVVKLIDATLFLFFLVIALAAPLLDAQTCLPLTYFPDFLIDLKKWYSNEYDDYLIIEKPHFFIGLVWIELLFQWPLVLLNLYAILAGKPWYQTTCLIYGASLSTSMAAVLSEMMGSKKASDKLMSLYFPFMGVGVLAILRGLLPHSTRTFSSNGKRPLIARKKRA</sequence>
<accession>A0ACB9MHD7</accession>
<gene>
    <name evidence="1" type="ORF">L6164_022228</name>
</gene>